<name>A0A6S6TXR4_9BACT</name>
<evidence type="ECO:0000256" key="9">
    <source>
        <dbReference type="ARBA" id="ARBA00022898"/>
    </source>
</evidence>
<accession>A0A6S6TXR4</accession>
<dbReference type="FunFam" id="3.40.640.10:FF:000001">
    <property type="entry name" value="Serine hydroxymethyltransferase"/>
    <property type="match status" value="1"/>
</dbReference>
<feature type="binding site" evidence="10">
    <location>
        <position position="241"/>
    </location>
    <ligand>
        <name>(6S)-5,6,7,8-tetrahydrofolate</name>
        <dbReference type="ChEBI" id="CHEBI:57453"/>
    </ligand>
</feature>
<comment type="similarity">
    <text evidence="3 10">Belongs to the SHMT family.</text>
</comment>
<dbReference type="PANTHER" id="PTHR11680">
    <property type="entry name" value="SERINE HYDROXYMETHYLTRANSFERASE"/>
    <property type="match status" value="1"/>
</dbReference>
<dbReference type="NCBIfam" id="NF000586">
    <property type="entry name" value="PRK00011.1"/>
    <property type="match status" value="1"/>
</dbReference>
<dbReference type="InterPro" id="IPR001085">
    <property type="entry name" value="Ser_HO-MeTrfase"/>
</dbReference>
<evidence type="ECO:0000256" key="7">
    <source>
        <dbReference type="ARBA" id="ARBA00022605"/>
    </source>
</evidence>
<evidence type="ECO:0000256" key="8">
    <source>
        <dbReference type="ARBA" id="ARBA00022679"/>
    </source>
</evidence>
<evidence type="ECO:0000256" key="3">
    <source>
        <dbReference type="ARBA" id="ARBA00006376"/>
    </source>
</evidence>
<dbReference type="GO" id="GO:0030170">
    <property type="term" value="F:pyridoxal phosphate binding"/>
    <property type="evidence" value="ECO:0007669"/>
    <property type="project" value="UniProtKB-UniRule"/>
</dbReference>
<keyword evidence="6 10" id="KW-0554">One-carbon metabolism</keyword>
<evidence type="ECO:0000256" key="4">
    <source>
        <dbReference type="ARBA" id="ARBA00011738"/>
    </source>
</evidence>
<dbReference type="PROSITE" id="PS00096">
    <property type="entry name" value="SHMT"/>
    <property type="match status" value="1"/>
</dbReference>
<dbReference type="GO" id="GO:0035999">
    <property type="term" value="P:tetrahydrofolate interconversion"/>
    <property type="evidence" value="ECO:0007669"/>
    <property type="project" value="UniProtKB-UniRule"/>
</dbReference>
<dbReference type="InterPro" id="IPR039429">
    <property type="entry name" value="SHMT-like_dom"/>
</dbReference>
<evidence type="ECO:0000259" key="12">
    <source>
        <dbReference type="Pfam" id="PF00464"/>
    </source>
</evidence>
<dbReference type="UniPathway" id="UPA00288">
    <property type="reaction ID" value="UER01023"/>
</dbReference>
<dbReference type="InterPro" id="IPR049943">
    <property type="entry name" value="Ser_HO-MeTrfase-like"/>
</dbReference>
<organism evidence="13">
    <name type="scientific">uncultured Sulfurovum sp</name>
    <dbReference type="NCBI Taxonomy" id="269237"/>
    <lineage>
        <taxon>Bacteria</taxon>
        <taxon>Pseudomonadati</taxon>
        <taxon>Campylobacterota</taxon>
        <taxon>Epsilonproteobacteria</taxon>
        <taxon>Campylobacterales</taxon>
        <taxon>Sulfurovaceae</taxon>
        <taxon>Sulfurovum</taxon>
        <taxon>environmental samples</taxon>
    </lineage>
</organism>
<dbReference type="EMBL" id="CACVAU010000066">
    <property type="protein sequence ID" value="CAA6822947.1"/>
    <property type="molecule type" value="Genomic_DNA"/>
</dbReference>
<dbReference type="HAMAP" id="MF_00051">
    <property type="entry name" value="SHMT"/>
    <property type="match status" value="1"/>
</dbReference>
<feature type="domain" description="Serine hydroxymethyltransferase-like" evidence="12">
    <location>
        <begin position="6"/>
        <end position="379"/>
    </location>
</feature>
<dbReference type="Gene3D" id="3.40.640.10">
    <property type="entry name" value="Type I PLP-dependent aspartate aminotransferase-like (Major domain)"/>
    <property type="match status" value="1"/>
</dbReference>
<dbReference type="CDD" id="cd00378">
    <property type="entry name" value="SHMT"/>
    <property type="match status" value="1"/>
</dbReference>
<dbReference type="UniPathway" id="UPA00193"/>
<comment type="function">
    <text evidence="10">Catalyzes the reversible interconversion of serine and glycine with tetrahydrofolate (THF) serving as the one-carbon carrier. This reaction serves as the major source of one-carbon groups required for the biosynthesis of purines, thymidylate, methionine, and other important biomolecules. Also exhibits THF-independent aldolase activity toward beta-hydroxyamino acids, producing glycine and aldehydes, via a retro-aldol mechanism.</text>
</comment>
<feature type="binding site" evidence="10">
    <location>
        <position position="118"/>
    </location>
    <ligand>
        <name>(6S)-5,6,7,8-tetrahydrofolate</name>
        <dbReference type="ChEBI" id="CHEBI:57453"/>
    </ligand>
</feature>
<keyword evidence="13" id="KW-0489">Methyltransferase</keyword>
<dbReference type="Gene3D" id="3.90.1150.10">
    <property type="entry name" value="Aspartate Aminotransferase, domain 1"/>
    <property type="match status" value="1"/>
</dbReference>
<evidence type="ECO:0000256" key="11">
    <source>
        <dbReference type="PIRSR" id="PIRSR000412-50"/>
    </source>
</evidence>
<sequence>MSYSMETFDPEIFEAINQERERQTDHLEMIASENFTIPAVMEAMGSVFTNKYAEGYPYKRYYGGCEHADTVEQLAIDRACKLFNCSYANVQPHSGSQANGAVYAALLKAGDKILGMDLSHGGHLTHGSKPSFSGKNYQSFTYGVELDGYINYERVLDIAKIVQPKIIVCGASAYAREIDFKKFRNIADEVGAILFADIAHIAGLVCADEHMSPFPYADVVTTTTHKTLAGPRGGMIMTNDEAVAKKVNSAIFPGLQGGPLVHVIAAKAVGFKYNLSDEWKTYAKQVKANTKVLANILIERGFDLVSNGTDNHLVLVSFLDKGFSGKDADAALGAAGITVNKNTVPGETRSPFVTSGIRVGAAALTSRGMKEAEFEIISNKIADVLDNVEDAELHAKIKDEMKELASGFVIYDKAIY</sequence>
<gene>
    <name evidence="10" type="primary">glyA</name>
    <name evidence="13" type="ORF">HELGO_WM19453</name>
</gene>
<dbReference type="PIRSF" id="PIRSF000412">
    <property type="entry name" value="SHMT"/>
    <property type="match status" value="1"/>
</dbReference>
<dbReference type="AlphaFoldDB" id="A0A6S6TXR4"/>
<dbReference type="GO" id="GO:0019264">
    <property type="term" value="P:glycine biosynthetic process from serine"/>
    <property type="evidence" value="ECO:0007669"/>
    <property type="project" value="UniProtKB-UniRule"/>
</dbReference>
<protein>
    <recommendedName>
        <fullName evidence="10">Serine hydroxymethyltransferase</fullName>
        <shortName evidence="10">SHMT</shortName>
        <shortName evidence="10">Serine methylase</shortName>
        <ecNumber evidence="10">2.1.2.1</ecNumber>
    </recommendedName>
</protein>
<feature type="binding site" evidence="10">
    <location>
        <begin position="350"/>
        <end position="352"/>
    </location>
    <ligand>
        <name>(6S)-5,6,7,8-tetrahydrofolate</name>
        <dbReference type="ChEBI" id="CHEBI:57453"/>
    </ligand>
</feature>
<evidence type="ECO:0000256" key="5">
    <source>
        <dbReference type="ARBA" id="ARBA00022490"/>
    </source>
</evidence>
<keyword evidence="7 10" id="KW-0028">Amino-acid biosynthesis</keyword>
<dbReference type="GO" id="GO:0004372">
    <property type="term" value="F:glycine hydroxymethyltransferase activity"/>
    <property type="evidence" value="ECO:0007669"/>
    <property type="project" value="UniProtKB-UniRule"/>
</dbReference>
<reference evidence="13" key="1">
    <citation type="submission" date="2020-01" db="EMBL/GenBank/DDBJ databases">
        <authorList>
            <person name="Meier V. D."/>
            <person name="Meier V D."/>
        </authorList>
    </citation>
    <scope>NUCLEOTIDE SEQUENCE</scope>
    <source>
        <strain evidence="13">HLG_WM_MAG_05</strain>
    </source>
</reference>
<dbReference type="GO" id="GO:0032259">
    <property type="term" value="P:methylation"/>
    <property type="evidence" value="ECO:0007669"/>
    <property type="project" value="UniProtKB-KW"/>
</dbReference>
<dbReference type="InterPro" id="IPR015422">
    <property type="entry name" value="PyrdxlP-dep_Trfase_small"/>
</dbReference>
<comment type="cofactor">
    <cofactor evidence="1 10 11">
        <name>pyridoxal 5'-phosphate</name>
        <dbReference type="ChEBI" id="CHEBI:597326"/>
    </cofactor>
</comment>
<evidence type="ECO:0000313" key="13">
    <source>
        <dbReference type="EMBL" id="CAA6822947.1"/>
    </source>
</evidence>
<feature type="modified residue" description="N6-(pyridoxal phosphate)lysine" evidence="10 11">
    <location>
        <position position="226"/>
    </location>
</feature>
<dbReference type="PANTHER" id="PTHR11680:SF50">
    <property type="entry name" value="SERINE HYDROXYMETHYLTRANSFERASE"/>
    <property type="match status" value="1"/>
</dbReference>
<comment type="subunit">
    <text evidence="4 10">Homodimer.</text>
</comment>
<comment type="pathway">
    <text evidence="10">One-carbon metabolism; tetrahydrofolate interconversion.</text>
</comment>
<comment type="catalytic activity">
    <reaction evidence="10">
        <text>(6R)-5,10-methylene-5,6,7,8-tetrahydrofolate + glycine + H2O = (6S)-5,6,7,8-tetrahydrofolate + L-serine</text>
        <dbReference type="Rhea" id="RHEA:15481"/>
        <dbReference type="ChEBI" id="CHEBI:15377"/>
        <dbReference type="ChEBI" id="CHEBI:15636"/>
        <dbReference type="ChEBI" id="CHEBI:33384"/>
        <dbReference type="ChEBI" id="CHEBI:57305"/>
        <dbReference type="ChEBI" id="CHEBI:57453"/>
        <dbReference type="EC" id="2.1.2.1"/>
    </reaction>
</comment>
<evidence type="ECO:0000256" key="2">
    <source>
        <dbReference type="ARBA" id="ARBA00004496"/>
    </source>
</evidence>
<keyword evidence="5 10" id="KW-0963">Cytoplasm</keyword>
<keyword evidence="8 10" id="KW-0808">Transferase</keyword>
<dbReference type="SUPFAM" id="SSF53383">
    <property type="entry name" value="PLP-dependent transferases"/>
    <property type="match status" value="1"/>
</dbReference>
<feature type="binding site" evidence="10">
    <location>
        <begin position="122"/>
        <end position="124"/>
    </location>
    <ligand>
        <name>(6S)-5,6,7,8-tetrahydrofolate</name>
        <dbReference type="ChEBI" id="CHEBI:57453"/>
    </ligand>
</feature>
<evidence type="ECO:0000256" key="6">
    <source>
        <dbReference type="ARBA" id="ARBA00022563"/>
    </source>
</evidence>
<dbReference type="InterPro" id="IPR015424">
    <property type="entry name" value="PyrdxlP-dep_Trfase"/>
</dbReference>
<dbReference type="Pfam" id="PF00464">
    <property type="entry name" value="SHMT"/>
    <property type="match status" value="1"/>
</dbReference>
<dbReference type="GO" id="GO:0005829">
    <property type="term" value="C:cytosol"/>
    <property type="evidence" value="ECO:0007669"/>
    <property type="project" value="TreeGrafter"/>
</dbReference>
<dbReference type="EC" id="2.1.2.1" evidence="10"/>
<proteinExistence type="inferred from homology"/>
<comment type="pathway">
    <text evidence="10">Amino-acid biosynthesis; glycine biosynthesis; glycine from L-serine: step 1/1.</text>
</comment>
<dbReference type="GO" id="GO:0008168">
    <property type="term" value="F:methyltransferase activity"/>
    <property type="evidence" value="ECO:0007669"/>
    <property type="project" value="UniProtKB-KW"/>
</dbReference>
<dbReference type="InterPro" id="IPR015421">
    <property type="entry name" value="PyrdxlP-dep_Trfase_major"/>
</dbReference>
<keyword evidence="9 10" id="KW-0663">Pyridoxal phosphate</keyword>
<evidence type="ECO:0000256" key="1">
    <source>
        <dbReference type="ARBA" id="ARBA00001933"/>
    </source>
</evidence>
<comment type="subcellular location">
    <subcellularLocation>
        <location evidence="2 10">Cytoplasm</location>
    </subcellularLocation>
</comment>
<dbReference type="InterPro" id="IPR019798">
    <property type="entry name" value="Ser_HO-MeTrfase_PLP_BS"/>
</dbReference>
<feature type="site" description="Plays an important role in substrate specificity" evidence="10">
    <location>
        <position position="225"/>
    </location>
</feature>
<evidence type="ECO:0000256" key="10">
    <source>
        <dbReference type="HAMAP-Rule" id="MF_00051"/>
    </source>
</evidence>